<dbReference type="Gene3D" id="2.160.20.10">
    <property type="entry name" value="Single-stranded right-handed beta-helix, Pectin lyase-like"/>
    <property type="match status" value="2"/>
</dbReference>
<feature type="domain" description="Carbohydrate-binding/sugar hydrolysis" evidence="2">
    <location>
        <begin position="38"/>
        <end position="186"/>
    </location>
</feature>
<dbReference type="AlphaFoldDB" id="A0A1M7IAD0"/>
<gene>
    <name evidence="3" type="ORF">SAMN05444389_10820</name>
</gene>
<feature type="signal peptide" evidence="1">
    <location>
        <begin position="1"/>
        <end position="19"/>
    </location>
</feature>
<dbReference type="Proteomes" id="UP000184444">
    <property type="component" value="Unassembled WGS sequence"/>
</dbReference>
<dbReference type="STRING" id="53463.SAMN05444389_10820"/>
<evidence type="ECO:0000259" key="2">
    <source>
        <dbReference type="SMART" id="SM00722"/>
    </source>
</evidence>
<dbReference type="InterPro" id="IPR026464">
    <property type="entry name" value="NosD_copper_fam"/>
</dbReference>
<dbReference type="InterPro" id="IPR007742">
    <property type="entry name" value="NosD_dom"/>
</dbReference>
<dbReference type="RefSeq" id="WP_073067333.1">
    <property type="nucleotide sequence ID" value="NZ_FRCK01000008.1"/>
</dbReference>
<evidence type="ECO:0000313" key="3">
    <source>
        <dbReference type="EMBL" id="SHM37427.1"/>
    </source>
</evidence>
<dbReference type="SUPFAM" id="SSF51126">
    <property type="entry name" value="Pectin lyase-like"/>
    <property type="match status" value="1"/>
</dbReference>
<protein>
    <submittedName>
        <fullName evidence="3">Nitrous oxidase accessory protein</fullName>
    </submittedName>
</protein>
<reference evidence="4" key="1">
    <citation type="submission" date="2016-11" db="EMBL/GenBank/DDBJ databases">
        <authorList>
            <person name="Varghese N."/>
            <person name="Submissions S."/>
        </authorList>
    </citation>
    <scope>NUCLEOTIDE SEQUENCE [LARGE SCALE GENOMIC DNA]</scope>
    <source>
        <strain evidence="4">DSM 6637</strain>
    </source>
</reference>
<sequence>MRWLSLILALALAPAATLAAEHEVAPGAGSLARAIAGAAPGDVLKLAGGVHAGPVTIDRPLTITGSRDAVVDGQGQGTVITIEAPDVRLEGFSVTGSGMVNQDLDSGIKIRKGADRAQVLRLALTGNMHGVDVHGGHDAQVIGNQITGTQVLHMNERGNGVYVWNSPGTVVEGNTIRYGRDGIFSNTSADSFYRNNLFLDLRFAVHFMYTRNTEVSGNISVGNHLGYAIMFSDRPVIRNNLSLGDREHGIMLNYANSGDVSGNLVRGGARKCLFIYNAHKNLIYDNRFQDCGIGIHFTAGSERNVLTGNAFLGNREQVKYVGTRHMEWSLEGRGNYWSDHPAFDLNGDGIADGSYRPNDLMDHILWSQPAAALLTGSPAVQLIRWSQSNFPATLPGGVRDSAPLMQPLAIPVPDDIAAMEAAVAGRWDKGNFDDFDAENLTSH</sequence>
<dbReference type="InterPro" id="IPR012334">
    <property type="entry name" value="Pectin_lyas_fold"/>
</dbReference>
<proteinExistence type="predicted"/>
<dbReference type="InterPro" id="IPR006633">
    <property type="entry name" value="Carb-bd_sugar_hydrolysis-dom"/>
</dbReference>
<dbReference type="InterPro" id="IPR022441">
    <property type="entry name" value="Para_beta_helix_rpt-2"/>
</dbReference>
<dbReference type="Pfam" id="PF05048">
    <property type="entry name" value="NosD"/>
    <property type="match status" value="1"/>
</dbReference>
<dbReference type="SMART" id="SM00722">
    <property type="entry name" value="CASH"/>
    <property type="match status" value="2"/>
</dbReference>
<dbReference type="SMART" id="SM00710">
    <property type="entry name" value="PbH1"/>
    <property type="match status" value="9"/>
</dbReference>
<feature type="chain" id="PRO_5009926849" evidence="1">
    <location>
        <begin position="20"/>
        <end position="443"/>
    </location>
</feature>
<organism evidence="3 4">
    <name type="scientific">Paracoccus solventivorans</name>
    <dbReference type="NCBI Taxonomy" id="53463"/>
    <lineage>
        <taxon>Bacteria</taxon>
        <taxon>Pseudomonadati</taxon>
        <taxon>Pseudomonadota</taxon>
        <taxon>Alphaproteobacteria</taxon>
        <taxon>Rhodobacterales</taxon>
        <taxon>Paracoccaceae</taxon>
        <taxon>Paracoccus</taxon>
    </lineage>
</organism>
<keyword evidence="1" id="KW-0732">Signal</keyword>
<dbReference type="NCBIfam" id="TIGR03804">
    <property type="entry name" value="para_beta_helix"/>
    <property type="match status" value="1"/>
</dbReference>
<dbReference type="EMBL" id="FRCK01000008">
    <property type="protein sequence ID" value="SHM37427.1"/>
    <property type="molecule type" value="Genomic_DNA"/>
</dbReference>
<evidence type="ECO:0000256" key="1">
    <source>
        <dbReference type="SAM" id="SignalP"/>
    </source>
</evidence>
<keyword evidence="4" id="KW-1185">Reference proteome</keyword>
<dbReference type="InterPro" id="IPR006626">
    <property type="entry name" value="PbH1"/>
</dbReference>
<dbReference type="OrthoDB" id="9767990at2"/>
<name>A0A1M7IAD0_9RHOB</name>
<feature type="domain" description="Carbohydrate-binding/sugar hydrolysis" evidence="2">
    <location>
        <begin position="192"/>
        <end position="353"/>
    </location>
</feature>
<accession>A0A1M7IAD0</accession>
<dbReference type="InterPro" id="IPR011050">
    <property type="entry name" value="Pectin_lyase_fold/virulence"/>
</dbReference>
<dbReference type="NCBIfam" id="TIGR04247">
    <property type="entry name" value="NosD_copper_fam"/>
    <property type="match status" value="1"/>
</dbReference>
<evidence type="ECO:0000313" key="4">
    <source>
        <dbReference type="Proteomes" id="UP000184444"/>
    </source>
</evidence>